<sequence length="147" mass="16994">MQGELHYLLLKCFRGSHKFIVQETSKISLLPGQPKVLECLRERDGLSPKEIGTLCGIDKSTMTSLLAKMERQKLVSRTDNREDRRAIHIWLTPQGRVYADQVAGICRRADELAQRNLTESQQKELLRLLQIVSDTFEEKISEEEKRK</sequence>
<evidence type="ECO:0000256" key="2">
    <source>
        <dbReference type="ARBA" id="ARBA00023125"/>
    </source>
</evidence>
<dbReference type="PANTHER" id="PTHR42756:SF1">
    <property type="entry name" value="TRANSCRIPTIONAL REPRESSOR OF EMRAB OPERON"/>
    <property type="match status" value="1"/>
</dbReference>
<proteinExistence type="predicted"/>
<dbReference type="GO" id="GO:0003700">
    <property type="term" value="F:DNA-binding transcription factor activity"/>
    <property type="evidence" value="ECO:0007669"/>
    <property type="project" value="InterPro"/>
</dbReference>
<dbReference type="PRINTS" id="PR00598">
    <property type="entry name" value="HTHMARR"/>
</dbReference>
<dbReference type="Pfam" id="PF01047">
    <property type="entry name" value="MarR"/>
    <property type="match status" value="1"/>
</dbReference>
<keyword evidence="2" id="KW-0238">DNA-binding</keyword>
<dbReference type="Gene3D" id="1.10.10.10">
    <property type="entry name" value="Winged helix-like DNA-binding domain superfamily/Winged helix DNA-binding domain"/>
    <property type="match status" value="1"/>
</dbReference>
<dbReference type="SUPFAM" id="SSF46785">
    <property type="entry name" value="Winged helix' DNA-binding domain"/>
    <property type="match status" value="1"/>
</dbReference>
<keyword evidence="3" id="KW-0804">Transcription</keyword>
<gene>
    <name evidence="5" type="ORF">IAC80_05120</name>
</gene>
<dbReference type="PROSITE" id="PS50995">
    <property type="entry name" value="HTH_MARR_2"/>
    <property type="match status" value="1"/>
</dbReference>
<evidence type="ECO:0000313" key="6">
    <source>
        <dbReference type="Proteomes" id="UP000886889"/>
    </source>
</evidence>
<dbReference type="InterPro" id="IPR036388">
    <property type="entry name" value="WH-like_DNA-bd_sf"/>
</dbReference>
<dbReference type="SMART" id="SM00347">
    <property type="entry name" value="HTH_MARR"/>
    <property type="match status" value="1"/>
</dbReference>
<evidence type="ECO:0000259" key="4">
    <source>
        <dbReference type="PROSITE" id="PS50995"/>
    </source>
</evidence>
<keyword evidence="1" id="KW-0805">Transcription regulation</keyword>
<reference evidence="5" key="2">
    <citation type="journal article" date="2021" name="PeerJ">
        <title>Extensive microbial diversity within the chicken gut microbiome revealed by metagenomics and culture.</title>
        <authorList>
            <person name="Gilroy R."/>
            <person name="Ravi A."/>
            <person name="Getino M."/>
            <person name="Pursley I."/>
            <person name="Horton D.L."/>
            <person name="Alikhan N.F."/>
            <person name="Baker D."/>
            <person name="Gharbi K."/>
            <person name="Hall N."/>
            <person name="Watson M."/>
            <person name="Adriaenssens E.M."/>
            <person name="Foster-Nyarko E."/>
            <person name="Jarju S."/>
            <person name="Secka A."/>
            <person name="Antonio M."/>
            <person name="Oren A."/>
            <person name="Chaudhuri R.R."/>
            <person name="La Ragione R."/>
            <person name="Hildebrand F."/>
            <person name="Pallen M.J."/>
        </authorList>
    </citation>
    <scope>NUCLEOTIDE SEQUENCE</scope>
    <source>
        <strain evidence="5">ChiBcec6-7307</strain>
    </source>
</reference>
<evidence type="ECO:0000256" key="3">
    <source>
        <dbReference type="ARBA" id="ARBA00023163"/>
    </source>
</evidence>
<organism evidence="5 6">
    <name type="scientific">Candidatus Merdiplasma excrementigallinarum</name>
    <dbReference type="NCBI Taxonomy" id="2840864"/>
    <lineage>
        <taxon>Bacteria</taxon>
        <taxon>Bacillati</taxon>
        <taxon>Bacillota</taxon>
        <taxon>Clostridia</taxon>
        <taxon>Lachnospirales</taxon>
        <taxon>Lachnospiraceae</taxon>
        <taxon>Lachnospiraceae incertae sedis</taxon>
        <taxon>Candidatus Merdiplasma</taxon>
    </lineage>
</organism>
<name>A0A9D1NZ36_9FIRM</name>
<protein>
    <submittedName>
        <fullName evidence="5">MarR family transcriptional regulator</fullName>
    </submittedName>
</protein>
<dbReference type="GO" id="GO:0003677">
    <property type="term" value="F:DNA binding"/>
    <property type="evidence" value="ECO:0007669"/>
    <property type="project" value="UniProtKB-KW"/>
</dbReference>
<reference evidence="5" key="1">
    <citation type="submission" date="2020-10" db="EMBL/GenBank/DDBJ databases">
        <authorList>
            <person name="Gilroy R."/>
        </authorList>
    </citation>
    <scope>NUCLEOTIDE SEQUENCE</scope>
    <source>
        <strain evidence="5">ChiBcec6-7307</strain>
    </source>
</reference>
<feature type="domain" description="HTH marR-type" evidence="4">
    <location>
        <begin position="2"/>
        <end position="134"/>
    </location>
</feature>
<comment type="caution">
    <text evidence="5">The sequence shown here is derived from an EMBL/GenBank/DDBJ whole genome shotgun (WGS) entry which is preliminary data.</text>
</comment>
<dbReference type="EMBL" id="DVOS01000044">
    <property type="protein sequence ID" value="HIV23302.1"/>
    <property type="molecule type" value="Genomic_DNA"/>
</dbReference>
<dbReference type="AlphaFoldDB" id="A0A9D1NZ36"/>
<accession>A0A9D1NZ36</accession>
<evidence type="ECO:0000256" key="1">
    <source>
        <dbReference type="ARBA" id="ARBA00023015"/>
    </source>
</evidence>
<dbReference type="Proteomes" id="UP000886889">
    <property type="component" value="Unassembled WGS sequence"/>
</dbReference>
<dbReference type="PANTHER" id="PTHR42756">
    <property type="entry name" value="TRANSCRIPTIONAL REGULATOR, MARR"/>
    <property type="match status" value="1"/>
</dbReference>
<evidence type="ECO:0000313" key="5">
    <source>
        <dbReference type="EMBL" id="HIV23302.1"/>
    </source>
</evidence>
<dbReference type="InterPro" id="IPR036390">
    <property type="entry name" value="WH_DNA-bd_sf"/>
</dbReference>
<dbReference type="InterPro" id="IPR000835">
    <property type="entry name" value="HTH_MarR-typ"/>
</dbReference>